<dbReference type="InterPro" id="IPR008571">
    <property type="entry name" value="HerA-like"/>
</dbReference>
<dbReference type="InterPro" id="IPR027417">
    <property type="entry name" value="P-loop_NTPase"/>
</dbReference>
<feature type="compositionally biased region" description="Basic residues" evidence="1">
    <location>
        <begin position="7"/>
        <end position="18"/>
    </location>
</feature>
<dbReference type="OrthoDB" id="2316594at2759"/>
<dbReference type="AlphaFoldDB" id="A0A9P4S7I8"/>
<feature type="region of interest" description="Disordered" evidence="1">
    <location>
        <begin position="1"/>
        <end position="21"/>
    </location>
</feature>
<keyword evidence="3" id="KW-1185">Reference proteome</keyword>
<reference evidence="2" key="1">
    <citation type="journal article" date="2020" name="Stud. Mycol.">
        <title>101 Dothideomycetes genomes: a test case for predicting lifestyles and emergence of pathogens.</title>
        <authorList>
            <person name="Haridas S."/>
            <person name="Albert R."/>
            <person name="Binder M."/>
            <person name="Bloem J."/>
            <person name="Labutti K."/>
            <person name="Salamov A."/>
            <person name="Andreopoulos B."/>
            <person name="Baker S."/>
            <person name="Barry K."/>
            <person name="Bills G."/>
            <person name="Bluhm B."/>
            <person name="Cannon C."/>
            <person name="Castanera R."/>
            <person name="Culley D."/>
            <person name="Daum C."/>
            <person name="Ezra D."/>
            <person name="Gonzalez J."/>
            <person name="Henrissat B."/>
            <person name="Kuo A."/>
            <person name="Liang C."/>
            <person name="Lipzen A."/>
            <person name="Lutzoni F."/>
            <person name="Magnuson J."/>
            <person name="Mondo S."/>
            <person name="Nolan M."/>
            <person name="Ohm R."/>
            <person name="Pangilinan J."/>
            <person name="Park H.-J."/>
            <person name="Ramirez L."/>
            <person name="Alfaro M."/>
            <person name="Sun H."/>
            <person name="Tritt A."/>
            <person name="Yoshinaga Y."/>
            <person name="Zwiers L.-H."/>
            <person name="Turgeon B."/>
            <person name="Goodwin S."/>
            <person name="Spatafora J."/>
            <person name="Crous P."/>
            <person name="Grigoriev I."/>
        </authorList>
    </citation>
    <scope>NUCLEOTIDE SEQUENCE</scope>
    <source>
        <strain evidence="2">CBS 101060</strain>
    </source>
</reference>
<dbReference type="PANTHER" id="PTHR42957">
    <property type="entry name" value="HELICASE MJ1565-RELATED"/>
    <property type="match status" value="1"/>
</dbReference>
<dbReference type="Proteomes" id="UP000799429">
    <property type="component" value="Unassembled WGS sequence"/>
</dbReference>
<protein>
    <recommendedName>
        <fullName evidence="4">P-loop containing nucleoside triphosphate hydrolase protein</fullName>
    </recommendedName>
</protein>
<dbReference type="Gene3D" id="3.40.50.300">
    <property type="entry name" value="P-loop containing nucleotide triphosphate hydrolases"/>
    <property type="match status" value="1"/>
</dbReference>
<evidence type="ECO:0000313" key="3">
    <source>
        <dbReference type="Proteomes" id="UP000799429"/>
    </source>
</evidence>
<dbReference type="PANTHER" id="PTHR42957:SF1">
    <property type="entry name" value="HELICASE MJ1565-RELATED"/>
    <property type="match status" value="1"/>
</dbReference>
<evidence type="ECO:0000256" key="1">
    <source>
        <dbReference type="SAM" id="MobiDB-lite"/>
    </source>
</evidence>
<dbReference type="EMBL" id="MU006099">
    <property type="protein sequence ID" value="KAF2837504.1"/>
    <property type="molecule type" value="Genomic_DNA"/>
</dbReference>
<evidence type="ECO:0008006" key="4">
    <source>
        <dbReference type="Google" id="ProtNLM"/>
    </source>
</evidence>
<proteinExistence type="predicted"/>
<name>A0A9P4S7I8_9PEZI</name>
<dbReference type="SUPFAM" id="SSF52540">
    <property type="entry name" value="P-loop containing nucleoside triphosphate hydrolases"/>
    <property type="match status" value="1"/>
</dbReference>
<evidence type="ECO:0000313" key="2">
    <source>
        <dbReference type="EMBL" id="KAF2837504.1"/>
    </source>
</evidence>
<accession>A0A9P4S7I8</accession>
<organism evidence="2 3">
    <name type="scientific">Patellaria atrata CBS 101060</name>
    <dbReference type="NCBI Taxonomy" id="1346257"/>
    <lineage>
        <taxon>Eukaryota</taxon>
        <taxon>Fungi</taxon>
        <taxon>Dikarya</taxon>
        <taxon>Ascomycota</taxon>
        <taxon>Pezizomycotina</taxon>
        <taxon>Dothideomycetes</taxon>
        <taxon>Dothideomycetes incertae sedis</taxon>
        <taxon>Patellariales</taxon>
        <taxon>Patellariaceae</taxon>
        <taxon>Patellaria</taxon>
    </lineage>
</organism>
<sequence length="531" mass="60126">MVDYSKNLHHQHKNHHNLHQTINTMSLSSSEELGRYRAFLKQGAKIMSTSAAEDLATSSLFTWDIKEYAARKYAKNVLEQYSVLGYDSECAENGDDNEQLDPIFINTNAPWSAFICGSQGSGKSYSMSCMLESFFSDSPDIGNLRKPLTGIVFHYDTNSRGGVCEAAYLCTRKGTNVRVLCSPSNIHSLRETYTKKFPDAKNKLRVEELKFHASHLNVERIKMLMALNDTDGEVPLYMEVFTRILRELAIAFPGRTGVNYIEFKKRVQQEGFARSQTGPMNLRMDLLESFMDLGSEDKWEISAFQNTKPKRKFEGGPKSTYFQQRTEDKFAEQKGPALDIFKSEPGEVIIVDLTDPCIDKSSACILFDICLGLFCEYNPGGETVVALDEAHKFMNSSSAAKNFTESLIKVIRLQRHLGSRIIIATQEPSISSDLIALCSMTIVHRFKSPEWFEYLRKVVGDLSQLTEQDRNNIFRQITRLRTGESLVFSNDSFIRLNNGIPERLGTDHFRMQTRMRLTEDGGGSVLAIKSE</sequence>
<gene>
    <name evidence="2" type="ORF">M501DRAFT_171180</name>
</gene>
<comment type="caution">
    <text evidence="2">The sequence shown here is derived from an EMBL/GenBank/DDBJ whole genome shotgun (WGS) entry which is preliminary data.</text>
</comment>